<feature type="region of interest" description="Disordered" evidence="6">
    <location>
        <begin position="581"/>
        <end position="629"/>
    </location>
</feature>
<dbReference type="GO" id="GO:0034314">
    <property type="term" value="P:Arp2/3 complex-mediated actin nucleation"/>
    <property type="evidence" value="ECO:0007669"/>
    <property type="project" value="InterPro"/>
</dbReference>
<feature type="compositionally biased region" description="Polar residues" evidence="6">
    <location>
        <begin position="1191"/>
        <end position="1200"/>
    </location>
</feature>
<evidence type="ECO:0000256" key="4">
    <source>
        <dbReference type="ARBA" id="ARBA00022737"/>
    </source>
</evidence>
<comment type="subcellular location">
    <subcellularLocation>
        <location evidence="1">Cytoplasm</location>
    </subcellularLocation>
</comment>
<keyword evidence="4" id="KW-0677">Repeat</keyword>
<dbReference type="GO" id="GO:0005737">
    <property type="term" value="C:cytoplasm"/>
    <property type="evidence" value="ECO:0007669"/>
    <property type="project" value="UniProtKB-SubCell"/>
</dbReference>
<proteinExistence type="predicted"/>
<dbReference type="InterPro" id="IPR036322">
    <property type="entry name" value="WD40_repeat_dom_sf"/>
</dbReference>
<evidence type="ECO:0000313" key="7">
    <source>
        <dbReference type="EMBL" id="CAF4023974.1"/>
    </source>
</evidence>
<evidence type="ECO:0000256" key="3">
    <source>
        <dbReference type="ARBA" id="ARBA00022574"/>
    </source>
</evidence>
<evidence type="ECO:0000256" key="5">
    <source>
        <dbReference type="ARBA" id="ARBA00023212"/>
    </source>
</evidence>
<keyword evidence="5" id="KW-0206">Cytoskeleton</keyword>
<reference evidence="7" key="1">
    <citation type="submission" date="2021-02" db="EMBL/GenBank/DDBJ databases">
        <authorList>
            <person name="Nowell W R."/>
        </authorList>
    </citation>
    <scope>NUCLEOTIDE SEQUENCE</scope>
</reference>
<organism evidence="7 8">
    <name type="scientific">Rotaria sordida</name>
    <dbReference type="NCBI Taxonomy" id="392033"/>
    <lineage>
        <taxon>Eukaryota</taxon>
        <taxon>Metazoa</taxon>
        <taxon>Spiralia</taxon>
        <taxon>Gnathifera</taxon>
        <taxon>Rotifera</taxon>
        <taxon>Eurotatoria</taxon>
        <taxon>Bdelloidea</taxon>
        <taxon>Philodinida</taxon>
        <taxon>Philodinidae</taxon>
        <taxon>Rotaria</taxon>
    </lineage>
</organism>
<feature type="region of interest" description="Disordered" evidence="6">
    <location>
        <begin position="844"/>
        <end position="875"/>
    </location>
</feature>
<feature type="region of interest" description="Disordered" evidence="6">
    <location>
        <begin position="1176"/>
        <end position="1200"/>
    </location>
</feature>
<accession>A0A819Q7I0</accession>
<protein>
    <submittedName>
        <fullName evidence="7">Uncharacterized protein</fullName>
    </submittedName>
</protein>
<evidence type="ECO:0000256" key="1">
    <source>
        <dbReference type="ARBA" id="ARBA00004496"/>
    </source>
</evidence>
<gene>
    <name evidence="7" type="ORF">FNK824_LOCUS27244</name>
</gene>
<feature type="region of interest" description="Disordered" evidence="6">
    <location>
        <begin position="1128"/>
        <end position="1152"/>
    </location>
</feature>
<keyword evidence="2" id="KW-0963">Cytoplasm</keyword>
<feature type="compositionally biased region" description="Low complexity" evidence="6">
    <location>
        <begin position="1132"/>
        <end position="1152"/>
    </location>
</feature>
<name>A0A819Q7I0_9BILA</name>
<dbReference type="EMBL" id="CAJOBE010007008">
    <property type="protein sequence ID" value="CAF4023974.1"/>
    <property type="molecule type" value="Genomic_DNA"/>
</dbReference>
<feature type="compositionally biased region" description="Low complexity" evidence="6">
    <location>
        <begin position="581"/>
        <end position="628"/>
    </location>
</feature>
<feature type="compositionally biased region" description="Low complexity" evidence="6">
    <location>
        <begin position="1176"/>
        <end position="1190"/>
    </location>
</feature>
<dbReference type="AlphaFoldDB" id="A0A819Q7I0"/>
<dbReference type="PANTHER" id="PTHR10709">
    <property type="entry name" value="ACTIN-RELATED PROTEIN 2/3 COMPLEX SUBUNIT 1"/>
    <property type="match status" value="1"/>
</dbReference>
<evidence type="ECO:0000256" key="2">
    <source>
        <dbReference type="ARBA" id="ARBA00022490"/>
    </source>
</evidence>
<dbReference type="InterPro" id="IPR017383">
    <property type="entry name" value="ARPC1"/>
</dbReference>
<evidence type="ECO:0000256" key="6">
    <source>
        <dbReference type="SAM" id="MobiDB-lite"/>
    </source>
</evidence>
<feature type="non-terminal residue" evidence="7">
    <location>
        <position position="1"/>
    </location>
</feature>
<dbReference type="PANTHER" id="PTHR10709:SF2">
    <property type="entry name" value="ACTIN-RELATED PROTEIN 2_3 COMPLEX SUBUNIT"/>
    <property type="match status" value="1"/>
</dbReference>
<evidence type="ECO:0000313" key="8">
    <source>
        <dbReference type="Proteomes" id="UP000663874"/>
    </source>
</evidence>
<dbReference type="Proteomes" id="UP000663874">
    <property type="component" value="Unassembled WGS sequence"/>
</dbReference>
<comment type="caution">
    <text evidence="7">The sequence shown here is derived from an EMBL/GenBank/DDBJ whole genome shotgun (WGS) entry which is preliminary data.</text>
</comment>
<dbReference type="GO" id="GO:0051015">
    <property type="term" value="F:actin filament binding"/>
    <property type="evidence" value="ECO:0007669"/>
    <property type="project" value="TreeGrafter"/>
</dbReference>
<keyword evidence="3" id="KW-0853">WD repeat</keyword>
<dbReference type="SUPFAM" id="SSF50978">
    <property type="entry name" value="WD40 repeat-like"/>
    <property type="match status" value="1"/>
</dbReference>
<dbReference type="Gene3D" id="2.130.10.10">
    <property type="entry name" value="YVTN repeat-like/Quinoprotein amine dehydrogenase"/>
    <property type="match status" value="1"/>
</dbReference>
<sequence>GSCDYRIRIYSAYIKAVDGQPQVSSWGTITNTGDLLHEFQSESGWIHDVCFSPLGENLQRIHFELQWKLQNNLPFRCIIFVSESTLIVAGHEFSPLIYNYDERKGTIDFVEKLDQQETSTGKLAVNRLFDQPSMQTQIPEPISTHQSMITQMLPYQTDHTNIVKISSADLFGQVVIWNLSGRVSLCHTSSSLSSNGFSFTNFGFTSPSIPNTNSQSKEKNMNNILNSIQLPVQTINTSTMDNLSKSINMNNLNKITTTTTKITTNNDQLSTTISNNKKLPQMVDEIQSKLKTLQIPLSKTSESTVNLDESLETLITTLNNMTTSLQTSIQSIKTMTSEHIESITRIENARHQIKLCQKENFYHLLKDRELDPWTQTRLDSIKNKYDQVKHNLNVLLQLTHKTIHNKSLSRDDNDIENEDFLPDLELLNTSQTMKQGIQKRLRELSHKVSDIEKDLQIIYTKFNKDLLSSKQYDSNLTKTTMSSQKLFHPLDSEILLYLQATHPDIDEIYVPQTPLIHLSSVNEQKKSSTIEITKPQTPIQTNSSPTIESESFKQMLRIVRASIDLYSGAASPEQLRELSNTISTSPLSSSSSSIQKSNTISINKTPTIPKTTTTTTTTHSKSPTVTKSLNTTIPSTNIVQIPAKTVTSPIPNISIIPATPTISSDISSKIQSNKPLIQTSTDLTKTSGDSVIRSLLNNNTVSTSPTPTSNLNQPLINSTTNQIIKSNIPNALTSQVTNQAPTTTITTSVQSISPTTKPIISTGLSSFGSKPILGSNALNLTPTTSPATPFGITAATTTNTGSLFGNVSITTTSAPSSLITTTAASATPTPFGTGFGAPTTTTTVTTSASTPFSTGFGTPTTTTTTATTSPSTPFGTGFGTPTTTTTAATSPSTPFGIGFGTPTSTTTAATSVSAPFGTGFGTPTTSTPATSASSTGLFATATTSASTPFGTSLAFPTTTTATTSASGTGIFGTPATLTSTSSLFGSGFGTSTTTTSAPSTSLFGSTSTTSTSSPFGSGFGAALTSTAPSTSTFGSTTTTSPFGSGFGASSTASPGATFGGFGSTSTASTSGTSAFGSSGFPFTSTAKSTAGTSLFGSSSSTPAFGSSFSGFGTQANLSGSSTGFSFGGFGGAQPAETTTPTTTQSGFGSFGSPTATSSPFGGSIFGGTSGQTTGFGAAASSFGASSTQSANSPSFTTYRK</sequence>
<dbReference type="InterPro" id="IPR015943">
    <property type="entry name" value="WD40/YVTN_repeat-like_dom_sf"/>
</dbReference>
<dbReference type="GO" id="GO:0005885">
    <property type="term" value="C:Arp2/3 protein complex"/>
    <property type="evidence" value="ECO:0007669"/>
    <property type="project" value="InterPro"/>
</dbReference>